<evidence type="ECO:0000256" key="4">
    <source>
        <dbReference type="ARBA" id="ARBA00022598"/>
    </source>
</evidence>
<dbReference type="CDD" id="cd01997">
    <property type="entry name" value="GMP_synthase_C"/>
    <property type="match status" value="1"/>
</dbReference>
<evidence type="ECO:0000256" key="9">
    <source>
        <dbReference type="ARBA" id="ARBA00030464"/>
    </source>
</evidence>
<evidence type="ECO:0000256" key="11">
    <source>
        <dbReference type="PROSITE-ProRule" id="PRU00886"/>
    </source>
</evidence>
<dbReference type="PANTHER" id="PTHR11922">
    <property type="entry name" value="GMP SYNTHASE-RELATED"/>
    <property type="match status" value="1"/>
</dbReference>
<comment type="pathway">
    <text evidence="2">Purine metabolism; GMP biosynthesis; GMP from XMP (L-Gln route): step 1/1.</text>
</comment>
<sequence>MTRENIINIPGSRILIVDYGGQYTHLIARRIRELEVYSEIVFYRDLNRVNIEDYDAVILSGSHLSVKSLDKDAVETARKILMEGNKPLLGICFGHQLIGYLLGAKLSTGCSEYGRTTVEILSSDALFNGWGNSEIVWMSHGECIEDLPDSITLLAESENKVVAAIKAVVNNRVVYGVQFHPEVHHTVKGRRLLDNFLGIINAKRAWRTENYYRYIIDELGREVTRNGVAVVGVSGGIDSTVTALIGKKLFNDKLIPVLVDHGLLREGERELVVTSLEKLGLNPLIVDAGERFISKLEGSTDCEERRRVIGEEFARIFSEIIEKEGAEYFLQGTTYPDVIESGGTRKAASVIKSHHNVGGLPEWFRGRVKILEPLRFLYKDEVREIARLLGVPREIIERHPFPGPGLAVRITGVFTKKKLDVCRRASKIVEDVLREYGLYSRVWQAFAVIGDDRWVGVKGDARSHGYIVTVRIVESVDGMTADYSKIPYDVLDEISRRITNSIQDVTMVTYAITSKPPSTIEPC</sequence>
<dbReference type="EMBL" id="CP001140">
    <property type="protein sequence ID" value="ACL10805.1"/>
    <property type="molecule type" value="Genomic_DNA"/>
</dbReference>
<dbReference type="InterPro" id="IPR022310">
    <property type="entry name" value="NAD/GMP_synthase"/>
</dbReference>
<reference evidence="13 14" key="1">
    <citation type="journal article" date="2009" name="J. Bacteriol.">
        <title>Complete genome sequence of the anaerobic, protein-degrading hyperthermophilic crenarchaeon Desulfurococcus kamchatkensis.</title>
        <authorList>
            <person name="Ravin N.V."/>
            <person name="Mardanov A.V."/>
            <person name="Beletsky A.V."/>
            <person name="Kublanov I.V."/>
            <person name="Kolganova T.V."/>
            <person name="Lebedinsky A.V."/>
            <person name="Chernyh N.A."/>
            <person name="Bonch-Osmolovskaya E.A."/>
            <person name="Skryabin K.G."/>
        </authorList>
    </citation>
    <scope>NUCLEOTIDE SEQUENCE [LARGE SCALE GENOMIC DNA]</scope>
    <source>
        <strain evidence="14">DSM 18924 / JCM 16383 / VKM B-2413 / 1221n</strain>
    </source>
</reference>
<dbReference type="Proteomes" id="UP000006903">
    <property type="component" value="Chromosome"/>
</dbReference>
<accession>B8D3X4</accession>
<dbReference type="eggNOG" id="arCOG00085">
    <property type="taxonomic scope" value="Archaea"/>
</dbReference>
<dbReference type="InterPro" id="IPR017926">
    <property type="entry name" value="GATASE"/>
</dbReference>
<dbReference type="PANTHER" id="PTHR11922:SF2">
    <property type="entry name" value="GMP SYNTHASE [GLUTAMINE-HYDROLYZING]"/>
    <property type="match status" value="1"/>
</dbReference>
<dbReference type="AlphaFoldDB" id="B8D3X4"/>
<evidence type="ECO:0000256" key="2">
    <source>
        <dbReference type="ARBA" id="ARBA00005153"/>
    </source>
</evidence>
<dbReference type="STRING" id="490899.DKAM_0479"/>
<dbReference type="FunFam" id="3.30.300.10:FF:000002">
    <property type="entry name" value="GMP synthase [glutamine-hydrolyzing]"/>
    <property type="match status" value="1"/>
</dbReference>
<dbReference type="PROSITE" id="PS51273">
    <property type="entry name" value="GATASE_TYPE_1"/>
    <property type="match status" value="1"/>
</dbReference>
<dbReference type="PROSITE" id="PS51553">
    <property type="entry name" value="GMPS_ATP_PPASE"/>
    <property type="match status" value="1"/>
</dbReference>
<evidence type="ECO:0000256" key="1">
    <source>
        <dbReference type="ARBA" id="ARBA00002332"/>
    </source>
</evidence>
<evidence type="ECO:0000256" key="8">
    <source>
        <dbReference type="ARBA" id="ARBA00022840"/>
    </source>
</evidence>
<dbReference type="UniPathway" id="UPA00189">
    <property type="reaction ID" value="UER00296"/>
</dbReference>
<dbReference type="PRINTS" id="PR00097">
    <property type="entry name" value="ANTSNTHASEII"/>
</dbReference>
<keyword evidence="4" id="KW-0436">Ligase</keyword>
<dbReference type="InterPro" id="IPR025777">
    <property type="entry name" value="GMPS_ATP_PPase_dom"/>
</dbReference>
<evidence type="ECO:0000256" key="7">
    <source>
        <dbReference type="ARBA" id="ARBA00022755"/>
    </source>
</evidence>
<comment type="catalytic activity">
    <reaction evidence="10">
        <text>XMP + L-glutamine + ATP + H2O = GMP + L-glutamate + AMP + diphosphate + 2 H(+)</text>
        <dbReference type="Rhea" id="RHEA:11680"/>
        <dbReference type="ChEBI" id="CHEBI:15377"/>
        <dbReference type="ChEBI" id="CHEBI:15378"/>
        <dbReference type="ChEBI" id="CHEBI:29985"/>
        <dbReference type="ChEBI" id="CHEBI:30616"/>
        <dbReference type="ChEBI" id="CHEBI:33019"/>
        <dbReference type="ChEBI" id="CHEBI:57464"/>
        <dbReference type="ChEBI" id="CHEBI:58115"/>
        <dbReference type="ChEBI" id="CHEBI:58359"/>
        <dbReference type="ChEBI" id="CHEBI:456215"/>
        <dbReference type="EC" id="6.3.5.2"/>
    </reaction>
</comment>
<evidence type="ECO:0000256" key="10">
    <source>
        <dbReference type="ARBA" id="ARBA00049404"/>
    </source>
</evidence>
<evidence type="ECO:0000313" key="14">
    <source>
        <dbReference type="Proteomes" id="UP000006903"/>
    </source>
</evidence>
<dbReference type="eggNOG" id="arCOG00087">
    <property type="taxonomic scope" value="Archaea"/>
</dbReference>
<dbReference type="Gene3D" id="3.40.50.880">
    <property type="match status" value="1"/>
</dbReference>
<dbReference type="NCBIfam" id="TIGR00884">
    <property type="entry name" value="guaA_Cterm"/>
    <property type="match status" value="1"/>
</dbReference>
<keyword evidence="5 11" id="KW-0547">Nucleotide-binding</keyword>
<dbReference type="HOGENOM" id="CLU_014340_0_5_2"/>
<dbReference type="SUPFAM" id="SSF52402">
    <property type="entry name" value="Adenine nucleotide alpha hydrolases-like"/>
    <property type="match status" value="1"/>
</dbReference>
<dbReference type="EC" id="6.3.5.2" evidence="3"/>
<dbReference type="RefSeq" id="WP_012608147.1">
    <property type="nucleotide sequence ID" value="NC_011766.1"/>
</dbReference>
<dbReference type="Gene3D" id="3.40.50.620">
    <property type="entry name" value="HUPs"/>
    <property type="match status" value="1"/>
</dbReference>
<evidence type="ECO:0000256" key="5">
    <source>
        <dbReference type="ARBA" id="ARBA00022741"/>
    </source>
</evidence>
<feature type="domain" description="GMPS ATP-PPase" evidence="12">
    <location>
        <begin position="206"/>
        <end position="398"/>
    </location>
</feature>
<dbReference type="InterPro" id="IPR001674">
    <property type="entry name" value="GMP_synth_C"/>
</dbReference>
<proteinExistence type="predicted"/>
<dbReference type="GO" id="GO:0005524">
    <property type="term" value="F:ATP binding"/>
    <property type="evidence" value="ECO:0007669"/>
    <property type="project" value="UniProtKB-UniRule"/>
</dbReference>
<comment type="function">
    <text evidence="1">Catalyzes the synthesis of GMP from XMP.</text>
</comment>
<organism evidence="13 14">
    <name type="scientific">Desulfurococcus amylolyticus (strain DSM 18924 / JCM 16383 / VKM B-2413 / 1221n)</name>
    <name type="common">Desulfurococcus kamchatkensis</name>
    <dbReference type="NCBI Taxonomy" id="490899"/>
    <lineage>
        <taxon>Archaea</taxon>
        <taxon>Thermoproteota</taxon>
        <taxon>Thermoprotei</taxon>
        <taxon>Desulfurococcales</taxon>
        <taxon>Desulfurococcaceae</taxon>
        <taxon>Desulfurococcus</taxon>
    </lineage>
</organism>
<keyword evidence="7 11" id="KW-0658">Purine biosynthesis</keyword>
<dbReference type="PRINTS" id="PR00096">
    <property type="entry name" value="GATASE"/>
</dbReference>
<protein>
    <recommendedName>
        <fullName evidence="3">GMP synthase (glutamine-hydrolyzing)</fullName>
        <ecNumber evidence="3">6.3.5.2</ecNumber>
    </recommendedName>
    <alternativeName>
        <fullName evidence="9">GMP synthetase</fullName>
    </alternativeName>
</protein>
<dbReference type="InterPro" id="IPR014729">
    <property type="entry name" value="Rossmann-like_a/b/a_fold"/>
</dbReference>
<dbReference type="GO" id="GO:0003921">
    <property type="term" value="F:GMP synthase activity"/>
    <property type="evidence" value="ECO:0007669"/>
    <property type="project" value="InterPro"/>
</dbReference>
<dbReference type="KEGG" id="dka:DKAM_0479"/>
<name>B8D3X4_DESA1</name>
<dbReference type="Pfam" id="PF00958">
    <property type="entry name" value="GMP_synt_C"/>
    <property type="match status" value="1"/>
</dbReference>
<evidence type="ECO:0000256" key="6">
    <source>
        <dbReference type="ARBA" id="ARBA00022749"/>
    </source>
</evidence>
<dbReference type="Gene3D" id="3.30.300.10">
    <property type="match status" value="1"/>
</dbReference>
<dbReference type="GO" id="GO:0005829">
    <property type="term" value="C:cytosol"/>
    <property type="evidence" value="ECO:0007669"/>
    <property type="project" value="TreeGrafter"/>
</dbReference>
<dbReference type="Pfam" id="PF00117">
    <property type="entry name" value="GATase"/>
    <property type="match status" value="1"/>
</dbReference>
<keyword evidence="8 11" id="KW-0067">ATP-binding</keyword>
<evidence type="ECO:0000259" key="12">
    <source>
        <dbReference type="PROSITE" id="PS51553"/>
    </source>
</evidence>
<dbReference type="SUPFAM" id="SSF52317">
    <property type="entry name" value="Class I glutamine amidotransferase-like"/>
    <property type="match status" value="1"/>
</dbReference>
<feature type="binding site" evidence="11">
    <location>
        <begin position="234"/>
        <end position="240"/>
    </location>
    <ligand>
        <name>ATP</name>
        <dbReference type="ChEBI" id="CHEBI:30616"/>
    </ligand>
</feature>
<dbReference type="NCBIfam" id="NF000848">
    <property type="entry name" value="PRK00074.1"/>
    <property type="match status" value="1"/>
</dbReference>
<gene>
    <name evidence="13" type="ordered locus">DKAM_0479</name>
</gene>
<dbReference type="InterPro" id="IPR029062">
    <property type="entry name" value="Class_I_gatase-like"/>
</dbReference>
<dbReference type="Pfam" id="PF02540">
    <property type="entry name" value="NAD_synthase"/>
    <property type="match status" value="1"/>
</dbReference>
<evidence type="ECO:0000256" key="3">
    <source>
        <dbReference type="ARBA" id="ARBA00012746"/>
    </source>
</evidence>
<dbReference type="GeneID" id="7170710"/>
<evidence type="ECO:0000313" key="13">
    <source>
        <dbReference type="EMBL" id="ACL10805.1"/>
    </source>
</evidence>
<keyword evidence="6 11" id="KW-0332">GMP biosynthesis</keyword>